<keyword evidence="4" id="KW-1185">Reference proteome</keyword>
<dbReference type="Proteomes" id="UP001456513">
    <property type="component" value="Unassembled WGS sequence"/>
</dbReference>
<evidence type="ECO:0000259" key="1">
    <source>
        <dbReference type="Pfam" id="PF02470"/>
    </source>
</evidence>
<evidence type="ECO:0000313" key="4">
    <source>
        <dbReference type="Proteomes" id="UP001456513"/>
    </source>
</evidence>
<sequence>MSTLVFRGVCVFLVFSVIAGLLLARYTGIWRNTVDVVASMPSLGDGLPQNADVKFRGVLVGAVGGVDSDPGGSSTVEIRLNPARAETIPNTVTARVVPSNIFAVSSIELVDTGGASSIQAGATIPGDSSRETLELQTAMTSLRNVLTAIDPEKSSSVLSTLADALDGRGASIGSTISTASEYLTTLRAEMPDLTSDIDLLDTSIGSLSRTAPQLLDTLESSLIPAATIAEKRDQLTQFLTSAAGATTSLDAALAPNLSGAITLVRDLNPVLGALAVNGDDLPAGVRAFGKTLEGFNRAFTGPNGRLIWSIDITATPFTPYSRDDCPRYGDMAGASCTTAPSSRASDYDALSGTGVSAEGISYSPGNIGSVGSDDERAAIGDVMGRPADATSVILLGPLLRGQTIAIDNADQVGAP</sequence>
<evidence type="ECO:0000313" key="3">
    <source>
        <dbReference type="EMBL" id="MEK8073406.1"/>
    </source>
</evidence>
<dbReference type="Pfam" id="PF11887">
    <property type="entry name" value="Mce4_CUP1"/>
    <property type="match status" value="1"/>
</dbReference>
<feature type="domain" description="Mce/MlaD" evidence="1">
    <location>
        <begin position="33"/>
        <end position="110"/>
    </location>
</feature>
<dbReference type="PANTHER" id="PTHR33371">
    <property type="entry name" value="INTERMEMBRANE PHOSPHOLIPID TRANSPORT SYSTEM BINDING PROTEIN MLAD-RELATED"/>
    <property type="match status" value="1"/>
</dbReference>
<dbReference type="Pfam" id="PF02470">
    <property type="entry name" value="MlaD"/>
    <property type="match status" value="1"/>
</dbReference>
<dbReference type="InterPro" id="IPR003399">
    <property type="entry name" value="Mce/MlaD"/>
</dbReference>
<reference evidence="3 4" key="1">
    <citation type="submission" date="2024-03" db="EMBL/GenBank/DDBJ databases">
        <title>Rhodococcus navarretei sp. nov. and Pseudarthrobacter quantumdoti sp. nov., two new species with the ability to biosynthesize Quantum Dots isolated from soil samples at Union Glacier, Antarctica.</title>
        <authorList>
            <person name="Vargas M."/>
        </authorList>
    </citation>
    <scope>NUCLEOTIDE SEQUENCE [LARGE SCALE GENOMIC DNA]</scope>
    <source>
        <strain evidence="3 4">EXRC-4A-4</strain>
    </source>
</reference>
<dbReference type="PANTHER" id="PTHR33371:SF19">
    <property type="entry name" value="MCE-FAMILY PROTEIN MCE4A"/>
    <property type="match status" value="1"/>
</dbReference>
<feature type="domain" description="Mammalian cell entry C-terminal" evidence="2">
    <location>
        <begin position="116"/>
        <end position="333"/>
    </location>
</feature>
<protein>
    <submittedName>
        <fullName evidence="3">MCE family protein</fullName>
    </submittedName>
</protein>
<comment type="caution">
    <text evidence="3">The sequence shown here is derived from an EMBL/GenBank/DDBJ whole genome shotgun (WGS) entry which is preliminary data.</text>
</comment>
<dbReference type="EMBL" id="JBBPCN010000001">
    <property type="protein sequence ID" value="MEK8073406.1"/>
    <property type="molecule type" value="Genomic_DNA"/>
</dbReference>
<dbReference type="RefSeq" id="WP_341442366.1">
    <property type="nucleotide sequence ID" value="NZ_JBBPCN010000001.1"/>
</dbReference>
<evidence type="ECO:0000259" key="2">
    <source>
        <dbReference type="Pfam" id="PF11887"/>
    </source>
</evidence>
<organism evidence="3 4">
    <name type="scientific">Rhodococcus navarretei</name>
    <dbReference type="NCBI Taxonomy" id="3128981"/>
    <lineage>
        <taxon>Bacteria</taxon>
        <taxon>Bacillati</taxon>
        <taxon>Actinomycetota</taxon>
        <taxon>Actinomycetes</taxon>
        <taxon>Mycobacteriales</taxon>
        <taxon>Nocardiaceae</taxon>
        <taxon>Rhodococcus</taxon>
    </lineage>
</organism>
<dbReference type="InterPro" id="IPR052336">
    <property type="entry name" value="MlaD_Phospholipid_Transporter"/>
</dbReference>
<name>A0ABU9D2G6_9NOCA</name>
<gene>
    <name evidence="3" type="ORF">AABD04_21400</name>
</gene>
<proteinExistence type="predicted"/>
<accession>A0ABU9D2G6</accession>
<dbReference type="InterPro" id="IPR024516">
    <property type="entry name" value="Mce_C"/>
</dbReference>